<protein>
    <submittedName>
        <fullName evidence="3">Uncharacterized protein</fullName>
    </submittedName>
</protein>
<feature type="compositionally biased region" description="Basic and acidic residues" evidence="1">
    <location>
        <begin position="1"/>
        <end position="11"/>
    </location>
</feature>
<evidence type="ECO:0000313" key="2">
    <source>
        <dbReference type="EMBL" id="QJA65384.1"/>
    </source>
</evidence>
<reference evidence="3" key="1">
    <citation type="submission" date="2020-03" db="EMBL/GenBank/DDBJ databases">
        <title>The deep terrestrial virosphere.</title>
        <authorList>
            <person name="Holmfeldt K."/>
            <person name="Nilsson E."/>
            <person name="Simone D."/>
            <person name="Lopez-Fernandez M."/>
            <person name="Wu X."/>
            <person name="de Brujin I."/>
            <person name="Lundin D."/>
            <person name="Andersson A."/>
            <person name="Bertilsson S."/>
            <person name="Dopson M."/>
        </authorList>
    </citation>
    <scope>NUCLEOTIDE SEQUENCE</scope>
    <source>
        <strain evidence="3">MM415A00252</strain>
        <strain evidence="2">MM415B00400</strain>
    </source>
</reference>
<evidence type="ECO:0000313" key="3">
    <source>
        <dbReference type="EMBL" id="QJA83783.1"/>
    </source>
</evidence>
<sequence length="61" mass="6504">MAVKPVHEDVKFQGFSSDPKPGGPNGATFHVIDTGEVLVCHEGVWSTDLRLIFALKIAAGL</sequence>
<dbReference type="EMBL" id="MT142518">
    <property type="protein sequence ID" value="QJA83783.1"/>
    <property type="molecule type" value="Genomic_DNA"/>
</dbReference>
<dbReference type="AlphaFoldDB" id="A0A6M3KNY3"/>
<accession>A0A6M3KNY3</accession>
<organism evidence="3">
    <name type="scientific">viral metagenome</name>
    <dbReference type="NCBI Taxonomy" id="1070528"/>
    <lineage>
        <taxon>unclassified sequences</taxon>
        <taxon>metagenomes</taxon>
        <taxon>organismal metagenomes</taxon>
    </lineage>
</organism>
<evidence type="ECO:0000256" key="1">
    <source>
        <dbReference type="SAM" id="MobiDB-lite"/>
    </source>
</evidence>
<dbReference type="EMBL" id="MT141537">
    <property type="protein sequence ID" value="QJA65384.1"/>
    <property type="molecule type" value="Genomic_DNA"/>
</dbReference>
<feature type="region of interest" description="Disordered" evidence="1">
    <location>
        <begin position="1"/>
        <end position="26"/>
    </location>
</feature>
<gene>
    <name evidence="3" type="ORF">MM415A00252_0004</name>
    <name evidence="2" type="ORF">MM415B00400_0039</name>
</gene>
<name>A0A6M3KNY3_9ZZZZ</name>
<proteinExistence type="predicted"/>